<reference evidence="1" key="1">
    <citation type="submission" date="2017-02" db="UniProtKB">
        <authorList>
            <consortium name="WormBaseParasite"/>
        </authorList>
    </citation>
    <scope>IDENTIFICATION</scope>
</reference>
<sequence length="90" mass="10325">MQSICNISRFMIEGSPVGRCGVRLGWSNLKVMVRQKLWEEGSEIEYGYGKMDGGVIKVNWSVTRTWISELNYKLICAICNKMELMLFGIK</sequence>
<accession>A0A0N4TV99</accession>
<name>A0A0N4TV99_BRUPA</name>
<dbReference type="WBParaSite" id="BPAG_0001279301-mRNA-1">
    <property type="protein sequence ID" value="BPAG_0001279301-mRNA-1"/>
    <property type="gene ID" value="BPAG_0001279301"/>
</dbReference>
<evidence type="ECO:0000313" key="1">
    <source>
        <dbReference type="WBParaSite" id="BPAG_0001279301-mRNA-1"/>
    </source>
</evidence>
<protein>
    <submittedName>
        <fullName evidence="1">Reverse transcriptase</fullName>
    </submittedName>
</protein>
<dbReference type="AlphaFoldDB" id="A0A0N4TV99"/>
<proteinExistence type="predicted"/>
<organism evidence="1">
    <name type="scientific">Brugia pahangi</name>
    <name type="common">Filarial nematode worm</name>
    <dbReference type="NCBI Taxonomy" id="6280"/>
    <lineage>
        <taxon>Eukaryota</taxon>
        <taxon>Metazoa</taxon>
        <taxon>Ecdysozoa</taxon>
        <taxon>Nematoda</taxon>
        <taxon>Chromadorea</taxon>
        <taxon>Rhabditida</taxon>
        <taxon>Spirurina</taxon>
        <taxon>Spiruromorpha</taxon>
        <taxon>Filarioidea</taxon>
        <taxon>Onchocercidae</taxon>
        <taxon>Brugia</taxon>
    </lineage>
</organism>